<organism evidence="3 4">
    <name type="scientific">Galdieria partita</name>
    <dbReference type="NCBI Taxonomy" id="83374"/>
    <lineage>
        <taxon>Eukaryota</taxon>
        <taxon>Rhodophyta</taxon>
        <taxon>Bangiophyceae</taxon>
        <taxon>Galdieriales</taxon>
        <taxon>Galdieriaceae</taxon>
        <taxon>Galdieria</taxon>
    </lineage>
</organism>
<feature type="region of interest" description="Disordered" evidence="2">
    <location>
        <begin position="398"/>
        <end position="428"/>
    </location>
</feature>
<feature type="compositionally biased region" description="Basic and acidic residues" evidence="2">
    <location>
        <begin position="1"/>
        <end position="16"/>
    </location>
</feature>
<evidence type="ECO:0000256" key="1">
    <source>
        <dbReference type="SAM" id="Coils"/>
    </source>
</evidence>
<feature type="coiled-coil region" evidence="1">
    <location>
        <begin position="450"/>
        <end position="488"/>
    </location>
</feature>
<reference evidence="3" key="2">
    <citation type="submission" date="2022-01" db="EMBL/GenBank/DDBJ databases">
        <authorList>
            <person name="Hirooka S."/>
            <person name="Miyagishima S.Y."/>
        </authorList>
    </citation>
    <scope>NUCLEOTIDE SEQUENCE</scope>
    <source>
        <strain evidence="3">NBRC 102759</strain>
    </source>
</reference>
<sequence length="511" mass="59362">MLKRSNERHGYFDETPRASIEFQEETEEDFLALIEREVFEAERRLQMYNLEEDERTQDTRRPGNDYFNPYTVNQRESFTENNATHDFSKGSFAKETVRVAEQGRGERNSRKNCEPENPFDVEVNKLASPEPYKRLLDSNPATKRSANVKLHKRNVILEDSASQDALEHSIDKRKSVYSASSNEAILQGQQLTEEKTSLLQLLGNGTEEHYSQEGLLRECKHFTKDSEVDFEELYSSIQLQLKKTQTRLAQTESTLSSLQVEYDILNNSFESASQEVEGLQIENSELRAKLSKLMSTKDNGPSVTDSENVYRWRTLFQKAVTKLAEERQLKVKAENEKKRALRELEIFEEDIMKRFIVLRNQAKNRVKEMKAWTNQMEQIKELLETVPPKLRIAHTNSNEIPKSINKAPGDRQHTDINRNENQSVNCNNADATNSRRVETAETVQVDASALNRAEKELASEHETEKKLLEHWRADAQKLIENFQLFQEENLLQPASKPERLEKLKKGECRYR</sequence>
<accession>A0A9C7PT88</accession>
<dbReference type="AlphaFoldDB" id="A0A9C7PT88"/>
<feature type="coiled-coil region" evidence="1">
    <location>
        <begin position="241"/>
        <end position="350"/>
    </location>
</feature>
<keyword evidence="4" id="KW-1185">Reference proteome</keyword>
<dbReference type="OrthoDB" id="10393312at2759"/>
<reference evidence="3" key="1">
    <citation type="journal article" date="2022" name="Proc. Natl. Acad. Sci. U.S.A.">
        <title>Life cycle and functional genomics of the unicellular red alga Galdieria for elucidating algal and plant evolution and industrial use.</title>
        <authorList>
            <person name="Hirooka S."/>
            <person name="Itabashi T."/>
            <person name="Ichinose T.M."/>
            <person name="Onuma R."/>
            <person name="Fujiwara T."/>
            <person name="Yamashita S."/>
            <person name="Jong L.W."/>
            <person name="Tomita R."/>
            <person name="Iwane A.H."/>
            <person name="Miyagishima S.Y."/>
        </authorList>
    </citation>
    <scope>NUCLEOTIDE SEQUENCE</scope>
    <source>
        <strain evidence="3">NBRC 102759</strain>
    </source>
</reference>
<feature type="compositionally biased region" description="Polar residues" evidence="2">
    <location>
        <begin position="419"/>
        <end position="428"/>
    </location>
</feature>
<dbReference type="Proteomes" id="UP001061958">
    <property type="component" value="Unassembled WGS sequence"/>
</dbReference>
<evidence type="ECO:0000313" key="3">
    <source>
        <dbReference type="EMBL" id="GJQ09436.1"/>
    </source>
</evidence>
<comment type="caution">
    <text evidence="3">The sequence shown here is derived from an EMBL/GenBank/DDBJ whole genome shotgun (WGS) entry which is preliminary data.</text>
</comment>
<dbReference type="EMBL" id="BQMJ01000008">
    <property type="protein sequence ID" value="GJQ09436.1"/>
    <property type="molecule type" value="Genomic_DNA"/>
</dbReference>
<name>A0A9C7PT88_9RHOD</name>
<keyword evidence="1" id="KW-0175">Coiled coil</keyword>
<feature type="compositionally biased region" description="Basic and acidic residues" evidence="2">
    <location>
        <begin position="408"/>
        <end position="418"/>
    </location>
</feature>
<evidence type="ECO:0000256" key="2">
    <source>
        <dbReference type="SAM" id="MobiDB-lite"/>
    </source>
</evidence>
<proteinExistence type="predicted"/>
<protein>
    <submittedName>
        <fullName evidence="3">Uncharacterized protein</fullName>
    </submittedName>
</protein>
<gene>
    <name evidence="3" type="ORF">GpartN1_g1227.t1</name>
</gene>
<evidence type="ECO:0000313" key="4">
    <source>
        <dbReference type="Proteomes" id="UP001061958"/>
    </source>
</evidence>
<feature type="region of interest" description="Disordered" evidence="2">
    <location>
        <begin position="1"/>
        <end position="20"/>
    </location>
</feature>